<evidence type="ECO:0000313" key="1">
    <source>
        <dbReference type="EMBL" id="QDT33943.1"/>
    </source>
</evidence>
<keyword evidence="2" id="KW-1185">Reference proteome</keyword>
<protein>
    <submittedName>
        <fullName evidence="1">Uncharacterized protein</fullName>
    </submittedName>
</protein>
<dbReference type="AlphaFoldDB" id="A0A517QQQ6"/>
<sequence>MTTVNTQTSQVQPTILAMNPITHHVYQWVCNGGYVDIDELIVKASNPEYFNNFIDEEDDLASRLRNVIENVSEDWMFQWLEEAGIDATPDCKPIYAHEYLPVTDELDLHDLFVPMAFAMWNDYLNYRVLTKAILIHQGLWE</sequence>
<evidence type="ECO:0000313" key="2">
    <source>
        <dbReference type="Proteomes" id="UP000315724"/>
    </source>
</evidence>
<proteinExistence type="predicted"/>
<name>A0A517QQQ6_9PLAN</name>
<reference evidence="1 2" key="1">
    <citation type="submission" date="2019-02" db="EMBL/GenBank/DDBJ databases">
        <title>Deep-cultivation of Planctomycetes and their phenomic and genomic characterization uncovers novel biology.</title>
        <authorList>
            <person name="Wiegand S."/>
            <person name="Jogler M."/>
            <person name="Boedeker C."/>
            <person name="Pinto D."/>
            <person name="Vollmers J."/>
            <person name="Rivas-Marin E."/>
            <person name="Kohn T."/>
            <person name="Peeters S.H."/>
            <person name="Heuer A."/>
            <person name="Rast P."/>
            <person name="Oberbeckmann S."/>
            <person name="Bunk B."/>
            <person name="Jeske O."/>
            <person name="Meyerdierks A."/>
            <person name="Storesund J.E."/>
            <person name="Kallscheuer N."/>
            <person name="Luecker S."/>
            <person name="Lage O.M."/>
            <person name="Pohl T."/>
            <person name="Merkel B.J."/>
            <person name="Hornburger P."/>
            <person name="Mueller R.-W."/>
            <person name="Bruemmer F."/>
            <person name="Labrenz M."/>
            <person name="Spormann A.M."/>
            <person name="Op den Camp H."/>
            <person name="Overmann J."/>
            <person name="Amann R."/>
            <person name="Jetten M.S.M."/>
            <person name="Mascher T."/>
            <person name="Medema M.H."/>
            <person name="Devos D.P."/>
            <person name="Kaster A.-K."/>
            <person name="Ovreas L."/>
            <person name="Rohde M."/>
            <person name="Galperin M.Y."/>
            <person name="Jogler C."/>
        </authorList>
    </citation>
    <scope>NUCLEOTIDE SEQUENCE [LARGE SCALE GENOMIC DNA]</scope>
    <source>
        <strain evidence="1 2">Mal48</strain>
    </source>
</reference>
<dbReference type="Proteomes" id="UP000315724">
    <property type="component" value="Chromosome"/>
</dbReference>
<dbReference type="KEGG" id="tpol:Mal48_32000"/>
<organism evidence="1 2">
    <name type="scientific">Thalassoglobus polymorphus</name>
    <dbReference type="NCBI Taxonomy" id="2527994"/>
    <lineage>
        <taxon>Bacteria</taxon>
        <taxon>Pseudomonadati</taxon>
        <taxon>Planctomycetota</taxon>
        <taxon>Planctomycetia</taxon>
        <taxon>Planctomycetales</taxon>
        <taxon>Planctomycetaceae</taxon>
        <taxon>Thalassoglobus</taxon>
    </lineage>
</organism>
<gene>
    <name evidence="1" type="ORF">Mal48_32000</name>
</gene>
<dbReference type="RefSeq" id="WP_145201071.1">
    <property type="nucleotide sequence ID" value="NZ_CP036267.1"/>
</dbReference>
<dbReference type="EMBL" id="CP036267">
    <property type="protein sequence ID" value="QDT33943.1"/>
    <property type="molecule type" value="Genomic_DNA"/>
</dbReference>
<accession>A0A517QQQ6</accession>